<evidence type="ECO:0000256" key="3">
    <source>
        <dbReference type="ARBA" id="ARBA00009759"/>
    </source>
</evidence>
<feature type="binding site" evidence="7">
    <location>
        <position position="87"/>
    </location>
    <ligand>
        <name>Mg(2+)</name>
        <dbReference type="ChEBI" id="CHEBI:18420"/>
        <label>1</label>
        <note>catalytic</note>
    </ligand>
</feature>
<evidence type="ECO:0000313" key="9">
    <source>
        <dbReference type="EMBL" id="TKT91566.1"/>
    </source>
</evidence>
<dbReference type="PANTHER" id="PTHR20854:SF4">
    <property type="entry name" value="INOSITOL-1-MONOPHOSPHATASE-RELATED"/>
    <property type="match status" value="1"/>
</dbReference>
<dbReference type="EMBL" id="SZVO01000006">
    <property type="protein sequence ID" value="TKT91566.1"/>
    <property type="molecule type" value="Genomic_DNA"/>
</dbReference>
<keyword evidence="6 7" id="KW-0460">Magnesium</keyword>
<dbReference type="SUPFAM" id="SSF56655">
    <property type="entry name" value="Carbohydrate phosphatase"/>
    <property type="match status" value="1"/>
</dbReference>
<dbReference type="GO" id="GO:0046854">
    <property type="term" value="P:phosphatidylinositol phosphate biosynthetic process"/>
    <property type="evidence" value="ECO:0007669"/>
    <property type="project" value="InterPro"/>
</dbReference>
<dbReference type="EC" id="3.1.3.25" evidence="8"/>
<gene>
    <name evidence="9" type="ORF">FDK13_14455</name>
</gene>
<dbReference type="GO" id="GO:0007165">
    <property type="term" value="P:signal transduction"/>
    <property type="evidence" value="ECO:0007669"/>
    <property type="project" value="TreeGrafter"/>
</dbReference>
<evidence type="ECO:0000256" key="7">
    <source>
        <dbReference type="PIRSR" id="PIRSR600760-2"/>
    </source>
</evidence>
<feature type="binding site" evidence="7">
    <location>
        <position position="215"/>
    </location>
    <ligand>
        <name>Mg(2+)</name>
        <dbReference type="ChEBI" id="CHEBI:18420"/>
        <label>1</label>
        <note>catalytic</note>
    </ligand>
</feature>
<comment type="similarity">
    <text evidence="3 8">Belongs to the inositol monophosphatase superfamily.</text>
</comment>
<name>A0A4U6D4G5_9BACT</name>
<feature type="binding site" evidence="7">
    <location>
        <position position="69"/>
    </location>
    <ligand>
        <name>Mg(2+)</name>
        <dbReference type="ChEBI" id="CHEBI:18420"/>
        <label>1</label>
        <note>catalytic</note>
    </ligand>
</feature>
<feature type="binding site" evidence="7">
    <location>
        <position position="90"/>
    </location>
    <ligand>
        <name>Mg(2+)</name>
        <dbReference type="ChEBI" id="CHEBI:18420"/>
        <label>2</label>
    </ligand>
</feature>
<dbReference type="AlphaFoldDB" id="A0A4U6D4G5"/>
<dbReference type="GO" id="GO:0006020">
    <property type="term" value="P:inositol metabolic process"/>
    <property type="evidence" value="ECO:0007669"/>
    <property type="project" value="TreeGrafter"/>
</dbReference>
<dbReference type="GO" id="GO:0046872">
    <property type="term" value="F:metal ion binding"/>
    <property type="evidence" value="ECO:0007669"/>
    <property type="project" value="UniProtKB-KW"/>
</dbReference>
<comment type="cofactor">
    <cofactor evidence="2 7 8">
        <name>Mg(2+)</name>
        <dbReference type="ChEBI" id="CHEBI:18420"/>
    </cofactor>
</comment>
<dbReference type="Gene3D" id="3.40.190.80">
    <property type="match status" value="1"/>
</dbReference>
<evidence type="ECO:0000256" key="2">
    <source>
        <dbReference type="ARBA" id="ARBA00001946"/>
    </source>
</evidence>
<dbReference type="PRINTS" id="PR01959">
    <property type="entry name" value="SBIMPHPHTASE"/>
</dbReference>
<dbReference type="FunFam" id="3.40.190.80:FF:000002">
    <property type="entry name" value="Inositol-1-monophosphatase"/>
    <property type="match status" value="1"/>
</dbReference>
<sequence length="264" mass="29229">MDLELLTKQTIEIVKQASAFIQREAKSFSRDKIEYKDLNNLVSYVDKEAEKMLVAGLSKILPEASYITEEGTTGQEPDPEALNWIIDPLDGTTNFIHGIPVYCVSVGLARGKELLLGVIHEPSLDEVFFGWKNGGAWCNEKKMSVSKVKTLQESLIATGFPYYKFEKQKRYMYILELLMQKTHGIRRMGAAAVDLAYVAAGRFDGFYEYNLNSWDMAAGVLLIKEAGGTVTDFNGGDNYLFGGDIIAGSGGHAELVAAIKDNFN</sequence>
<dbReference type="InterPro" id="IPR020583">
    <property type="entry name" value="Inositol_monoP_metal-BS"/>
</dbReference>
<dbReference type="RefSeq" id="WP_137340713.1">
    <property type="nucleotide sequence ID" value="NZ_BSQH01000003.1"/>
</dbReference>
<evidence type="ECO:0000256" key="4">
    <source>
        <dbReference type="ARBA" id="ARBA00022723"/>
    </source>
</evidence>
<keyword evidence="4 7" id="KW-0479">Metal-binding</keyword>
<evidence type="ECO:0000256" key="6">
    <source>
        <dbReference type="ARBA" id="ARBA00022842"/>
    </source>
</evidence>
<proteinExistence type="inferred from homology"/>
<reference evidence="9 10" key="1">
    <citation type="submission" date="2019-05" db="EMBL/GenBank/DDBJ databases">
        <title>Dyadobacter AR-3-8 sp. nov., isolated from arctic soil.</title>
        <authorList>
            <person name="Chaudhary D.K."/>
        </authorList>
    </citation>
    <scope>NUCLEOTIDE SEQUENCE [LARGE SCALE GENOMIC DNA]</scope>
    <source>
        <strain evidence="9 10">AR-3-8</strain>
    </source>
</reference>
<dbReference type="InterPro" id="IPR033942">
    <property type="entry name" value="IMPase"/>
</dbReference>
<keyword evidence="5 8" id="KW-0378">Hydrolase</keyword>
<dbReference type="InterPro" id="IPR000760">
    <property type="entry name" value="Inositol_monophosphatase-like"/>
</dbReference>
<keyword evidence="10" id="KW-1185">Reference proteome</keyword>
<dbReference type="PROSITE" id="PS00629">
    <property type="entry name" value="IMP_1"/>
    <property type="match status" value="1"/>
</dbReference>
<dbReference type="InterPro" id="IPR022337">
    <property type="entry name" value="Inositol_monophosphatase_SuhB"/>
</dbReference>
<protein>
    <recommendedName>
        <fullName evidence="8">Inositol-1-monophosphatase</fullName>
        <ecNumber evidence="8">3.1.3.25</ecNumber>
    </recommendedName>
</protein>
<feature type="binding site" evidence="7">
    <location>
        <position position="89"/>
    </location>
    <ligand>
        <name>Mg(2+)</name>
        <dbReference type="ChEBI" id="CHEBI:18420"/>
        <label>1</label>
        <note>catalytic</note>
    </ligand>
</feature>
<dbReference type="Pfam" id="PF00459">
    <property type="entry name" value="Inositol_P"/>
    <property type="match status" value="1"/>
</dbReference>
<dbReference type="PROSITE" id="PS00630">
    <property type="entry name" value="IMP_2"/>
    <property type="match status" value="1"/>
</dbReference>
<dbReference type="CDD" id="cd01639">
    <property type="entry name" value="IMPase"/>
    <property type="match status" value="1"/>
</dbReference>
<accession>A0A4U6D4G5</accession>
<dbReference type="PRINTS" id="PR00377">
    <property type="entry name" value="IMPHPHTASES"/>
</dbReference>
<dbReference type="Proteomes" id="UP000304900">
    <property type="component" value="Unassembled WGS sequence"/>
</dbReference>
<dbReference type="InterPro" id="IPR020550">
    <property type="entry name" value="Inositol_monophosphatase_CS"/>
</dbReference>
<dbReference type="GO" id="GO:0008934">
    <property type="term" value="F:inositol monophosphate 1-phosphatase activity"/>
    <property type="evidence" value="ECO:0007669"/>
    <property type="project" value="InterPro"/>
</dbReference>
<evidence type="ECO:0000313" key="10">
    <source>
        <dbReference type="Proteomes" id="UP000304900"/>
    </source>
</evidence>
<evidence type="ECO:0000256" key="8">
    <source>
        <dbReference type="RuleBase" id="RU364068"/>
    </source>
</evidence>
<comment type="catalytic activity">
    <reaction evidence="1 8">
        <text>a myo-inositol phosphate + H2O = myo-inositol + phosphate</text>
        <dbReference type="Rhea" id="RHEA:24056"/>
        <dbReference type="ChEBI" id="CHEBI:15377"/>
        <dbReference type="ChEBI" id="CHEBI:17268"/>
        <dbReference type="ChEBI" id="CHEBI:43474"/>
        <dbReference type="ChEBI" id="CHEBI:84139"/>
        <dbReference type="EC" id="3.1.3.25"/>
    </reaction>
</comment>
<dbReference type="OrthoDB" id="9772456at2"/>
<comment type="caution">
    <text evidence="9">The sequence shown here is derived from an EMBL/GenBank/DDBJ whole genome shotgun (WGS) entry which is preliminary data.</text>
</comment>
<evidence type="ECO:0000256" key="1">
    <source>
        <dbReference type="ARBA" id="ARBA00001033"/>
    </source>
</evidence>
<dbReference type="PANTHER" id="PTHR20854">
    <property type="entry name" value="INOSITOL MONOPHOSPHATASE"/>
    <property type="match status" value="1"/>
</dbReference>
<organism evidence="9 10">
    <name type="scientific">Dyadobacter frigoris</name>
    <dbReference type="NCBI Taxonomy" id="2576211"/>
    <lineage>
        <taxon>Bacteria</taxon>
        <taxon>Pseudomonadati</taxon>
        <taxon>Bacteroidota</taxon>
        <taxon>Cytophagia</taxon>
        <taxon>Cytophagales</taxon>
        <taxon>Spirosomataceae</taxon>
        <taxon>Dyadobacter</taxon>
    </lineage>
</organism>
<evidence type="ECO:0000256" key="5">
    <source>
        <dbReference type="ARBA" id="ARBA00022801"/>
    </source>
</evidence>
<dbReference type="Gene3D" id="3.30.540.10">
    <property type="entry name" value="Fructose-1,6-Bisphosphatase, subunit A, domain 1"/>
    <property type="match status" value="1"/>
</dbReference>